<dbReference type="Gene3D" id="3.40.50.720">
    <property type="entry name" value="NAD(P)-binding Rossmann-like Domain"/>
    <property type="match status" value="1"/>
</dbReference>
<dbReference type="InterPro" id="IPR020904">
    <property type="entry name" value="Sc_DH/Rdtase_CS"/>
</dbReference>
<dbReference type="PRINTS" id="PR00080">
    <property type="entry name" value="SDRFAMILY"/>
</dbReference>
<dbReference type="AlphaFoldDB" id="A0A2N8HEP3"/>
<dbReference type="EMBL" id="PJKA01000009">
    <property type="protein sequence ID" value="PNC18493.1"/>
    <property type="molecule type" value="Genomic_DNA"/>
</dbReference>
<evidence type="ECO:0000313" key="5">
    <source>
        <dbReference type="Proteomes" id="UP000236000"/>
    </source>
</evidence>
<sequence>MGRLFISGGHGGLARAAVECFTAAGWEADAPSHAEMDVEDRSAVHRWFDRHAAYDLVVCAAGITRDRPFLKQTEKEWDGVMNVNVTGAAWCARCAAAAMIRENRAGQVVMIGSYAALRPAPSQAAYAASKSALEGLVKSLAREWGREGIRVNLVLPGFMLTEMTAGLRESVKKEALSRHVLGRFNTPEKAAAFLLFLQEILTAASGQVFDLDSRIV</sequence>
<dbReference type="PANTHER" id="PTHR42760">
    <property type="entry name" value="SHORT-CHAIN DEHYDROGENASES/REDUCTASES FAMILY MEMBER"/>
    <property type="match status" value="1"/>
</dbReference>
<dbReference type="InterPro" id="IPR002347">
    <property type="entry name" value="SDR_fam"/>
</dbReference>
<comment type="similarity">
    <text evidence="1">Belongs to the short-chain dehydrogenases/reductases (SDR) family.</text>
</comment>
<dbReference type="Proteomes" id="UP000236000">
    <property type="component" value="Unassembled WGS sequence"/>
</dbReference>
<dbReference type="PANTHER" id="PTHR42760:SF133">
    <property type="entry name" value="3-OXOACYL-[ACYL-CARRIER-PROTEIN] REDUCTASE"/>
    <property type="match status" value="1"/>
</dbReference>
<dbReference type="RefSeq" id="WP_102713139.1">
    <property type="nucleotide sequence ID" value="NZ_PJKA01000009.1"/>
</dbReference>
<dbReference type="PRINTS" id="PR00081">
    <property type="entry name" value="GDHRDH"/>
</dbReference>
<organism evidence="4 5">
    <name type="scientific">Akkermansia muciniphila</name>
    <dbReference type="NCBI Taxonomy" id="239935"/>
    <lineage>
        <taxon>Bacteria</taxon>
        <taxon>Pseudomonadati</taxon>
        <taxon>Verrucomicrobiota</taxon>
        <taxon>Verrucomicrobiia</taxon>
        <taxon>Verrucomicrobiales</taxon>
        <taxon>Akkermansiaceae</taxon>
        <taxon>Akkermansia</taxon>
    </lineage>
</organism>
<protein>
    <submittedName>
        <fullName evidence="4">SDR family oxidoreductase</fullName>
    </submittedName>
</protein>
<comment type="caution">
    <text evidence="4">The sequence shown here is derived from an EMBL/GenBank/DDBJ whole genome shotgun (WGS) entry which is preliminary data.</text>
</comment>
<evidence type="ECO:0000256" key="1">
    <source>
        <dbReference type="ARBA" id="ARBA00006484"/>
    </source>
</evidence>
<dbReference type="GO" id="GO:0016616">
    <property type="term" value="F:oxidoreductase activity, acting on the CH-OH group of donors, NAD or NADP as acceptor"/>
    <property type="evidence" value="ECO:0007669"/>
    <property type="project" value="UniProtKB-ARBA"/>
</dbReference>
<dbReference type="Pfam" id="PF13561">
    <property type="entry name" value="adh_short_C2"/>
    <property type="match status" value="1"/>
</dbReference>
<dbReference type="SUPFAM" id="SSF51735">
    <property type="entry name" value="NAD(P)-binding Rossmann-fold domains"/>
    <property type="match status" value="1"/>
</dbReference>
<keyword evidence="2" id="KW-0560">Oxidoreductase</keyword>
<evidence type="ECO:0000313" key="4">
    <source>
        <dbReference type="EMBL" id="PNC18493.1"/>
    </source>
</evidence>
<name>A0A2N8HEP3_9BACT</name>
<evidence type="ECO:0000259" key="3">
    <source>
        <dbReference type="SMART" id="SM00822"/>
    </source>
</evidence>
<reference evidence="4 5" key="1">
    <citation type="journal article" date="2017" name="BMC Genomics">
        <title>Genome sequencing of 39 Akkermansia muciniphila isolates reveals its population structure, genomic and functional diverisity, and global distribution in mammalian gut microbiotas.</title>
        <authorList>
            <person name="Guo X."/>
            <person name="Li S."/>
            <person name="Zhang J."/>
            <person name="Wu F."/>
            <person name="Li X."/>
            <person name="Wu D."/>
            <person name="Zhang M."/>
            <person name="Ou Z."/>
            <person name="Jie Z."/>
            <person name="Yan Q."/>
            <person name="Li P."/>
            <person name="Yi J."/>
            <person name="Peng Y."/>
        </authorList>
    </citation>
    <scope>NUCLEOTIDE SEQUENCE [LARGE SCALE GENOMIC DNA]</scope>
    <source>
        <strain evidence="4 5">GP24</strain>
    </source>
</reference>
<dbReference type="OrthoDB" id="191735at2"/>
<gene>
    <name evidence="4" type="ORF">CXU22_04895</name>
</gene>
<dbReference type="SMART" id="SM00822">
    <property type="entry name" value="PKS_KR"/>
    <property type="match status" value="1"/>
</dbReference>
<accession>A0A2N8HEP3</accession>
<dbReference type="InterPro" id="IPR057326">
    <property type="entry name" value="KR_dom"/>
</dbReference>
<dbReference type="PROSITE" id="PS00061">
    <property type="entry name" value="ADH_SHORT"/>
    <property type="match status" value="1"/>
</dbReference>
<proteinExistence type="inferred from homology"/>
<feature type="domain" description="Ketoreductase" evidence="3">
    <location>
        <begin position="2"/>
        <end position="157"/>
    </location>
</feature>
<dbReference type="InterPro" id="IPR036291">
    <property type="entry name" value="NAD(P)-bd_dom_sf"/>
</dbReference>
<evidence type="ECO:0000256" key="2">
    <source>
        <dbReference type="ARBA" id="ARBA00023002"/>
    </source>
</evidence>